<feature type="region of interest" description="Disordered" evidence="1">
    <location>
        <begin position="30"/>
        <end position="52"/>
    </location>
</feature>
<keyword evidence="3" id="KW-1185">Reference proteome</keyword>
<evidence type="ECO:0000313" key="2">
    <source>
        <dbReference type="EMBL" id="KAJ7383718.1"/>
    </source>
</evidence>
<accession>A0A9W9ZL46</accession>
<dbReference type="EMBL" id="MU825895">
    <property type="protein sequence ID" value="KAJ7383718.1"/>
    <property type="molecule type" value="Genomic_DNA"/>
</dbReference>
<evidence type="ECO:0000313" key="3">
    <source>
        <dbReference type="Proteomes" id="UP001163046"/>
    </source>
</evidence>
<organism evidence="2 3">
    <name type="scientific">Desmophyllum pertusum</name>
    <dbReference type="NCBI Taxonomy" id="174260"/>
    <lineage>
        <taxon>Eukaryota</taxon>
        <taxon>Metazoa</taxon>
        <taxon>Cnidaria</taxon>
        <taxon>Anthozoa</taxon>
        <taxon>Hexacorallia</taxon>
        <taxon>Scleractinia</taxon>
        <taxon>Caryophylliina</taxon>
        <taxon>Caryophylliidae</taxon>
        <taxon>Desmophyllum</taxon>
    </lineage>
</organism>
<reference evidence="2" key="1">
    <citation type="submission" date="2023-01" db="EMBL/GenBank/DDBJ databases">
        <title>Genome assembly of the deep-sea coral Lophelia pertusa.</title>
        <authorList>
            <person name="Herrera S."/>
            <person name="Cordes E."/>
        </authorList>
    </citation>
    <scope>NUCLEOTIDE SEQUENCE</scope>
    <source>
        <strain evidence="2">USNM1676648</strain>
        <tissue evidence="2">Polyp</tissue>
    </source>
</reference>
<dbReference type="AlphaFoldDB" id="A0A9W9ZL46"/>
<comment type="caution">
    <text evidence="2">The sequence shown here is derived from an EMBL/GenBank/DDBJ whole genome shotgun (WGS) entry which is preliminary data.</text>
</comment>
<gene>
    <name evidence="2" type="ORF">OS493_026248</name>
</gene>
<proteinExistence type="predicted"/>
<sequence length="132" mass="15093">MRYTILQKHFIMSKKHKNGALKLTLDKLSRRDSPSENLHGKPPSARVRGDKTPQSVMGWVTIPPLHHRAVDQRKSIQSGGRSMLTMVLVVLDSETPVAWERTQTDFRLLLHAAVKIQRRLIVIKVENLTILK</sequence>
<name>A0A9W9ZL46_9CNID</name>
<protein>
    <submittedName>
        <fullName evidence="2">Uncharacterized protein</fullName>
    </submittedName>
</protein>
<dbReference type="Proteomes" id="UP001163046">
    <property type="component" value="Unassembled WGS sequence"/>
</dbReference>
<evidence type="ECO:0000256" key="1">
    <source>
        <dbReference type="SAM" id="MobiDB-lite"/>
    </source>
</evidence>